<dbReference type="PROSITE" id="PS50011">
    <property type="entry name" value="PROTEIN_KINASE_DOM"/>
    <property type="match status" value="1"/>
</dbReference>
<keyword evidence="3" id="KW-0808">Transferase</keyword>
<evidence type="ECO:0000313" key="4">
    <source>
        <dbReference type="Proteomes" id="UP000736335"/>
    </source>
</evidence>
<evidence type="ECO:0000259" key="2">
    <source>
        <dbReference type="PROSITE" id="PS50011"/>
    </source>
</evidence>
<dbReference type="PANTHER" id="PTHR44329">
    <property type="entry name" value="SERINE/THREONINE-PROTEIN KINASE TNNI3K-RELATED"/>
    <property type="match status" value="1"/>
</dbReference>
<dbReference type="EMBL" id="WIUZ02000003">
    <property type="protein sequence ID" value="KAF9789416.1"/>
    <property type="molecule type" value="Genomic_DNA"/>
</dbReference>
<dbReference type="GO" id="GO:0004674">
    <property type="term" value="F:protein serine/threonine kinase activity"/>
    <property type="evidence" value="ECO:0007669"/>
    <property type="project" value="TreeGrafter"/>
</dbReference>
<organism evidence="3 4">
    <name type="scientific">Thelephora terrestris</name>
    <dbReference type="NCBI Taxonomy" id="56493"/>
    <lineage>
        <taxon>Eukaryota</taxon>
        <taxon>Fungi</taxon>
        <taxon>Dikarya</taxon>
        <taxon>Basidiomycota</taxon>
        <taxon>Agaricomycotina</taxon>
        <taxon>Agaricomycetes</taxon>
        <taxon>Thelephorales</taxon>
        <taxon>Thelephoraceae</taxon>
        <taxon>Thelephora</taxon>
    </lineage>
</organism>
<dbReference type="InterPro" id="IPR008271">
    <property type="entry name" value="Ser/Thr_kinase_AS"/>
</dbReference>
<comment type="caution">
    <text evidence="3">The sequence shown here is derived from an EMBL/GenBank/DDBJ whole genome shotgun (WGS) entry which is preliminary data.</text>
</comment>
<dbReference type="GO" id="GO:0005524">
    <property type="term" value="F:ATP binding"/>
    <property type="evidence" value="ECO:0007669"/>
    <property type="project" value="InterPro"/>
</dbReference>
<keyword evidence="3" id="KW-0418">Kinase</keyword>
<dbReference type="PROSITE" id="PS00108">
    <property type="entry name" value="PROTEIN_KINASE_ST"/>
    <property type="match status" value="1"/>
</dbReference>
<evidence type="ECO:0000256" key="1">
    <source>
        <dbReference type="SAM" id="MobiDB-lite"/>
    </source>
</evidence>
<proteinExistence type="predicted"/>
<reference evidence="3" key="2">
    <citation type="submission" date="2020-11" db="EMBL/GenBank/DDBJ databases">
        <authorList>
            <consortium name="DOE Joint Genome Institute"/>
            <person name="Kuo A."/>
            <person name="Miyauchi S."/>
            <person name="Kiss E."/>
            <person name="Drula E."/>
            <person name="Kohler A."/>
            <person name="Sanchez-Garcia M."/>
            <person name="Andreopoulos B."/>
            <person name="Barry K.W."/>
            <person name="Bonito G."/>
            <person name="Buee M."/>
            <person name="Carver A."/>
            <person name="Chen C."/>
            <person name="Cichocki N."/>
            <person name="Clum A."/>
            <person name="Culley D."/>
            <person name="Crous P.W."/>
            <person name="Fauchery L."/>
            <person name="Girlanda M."/>
            <person name="Hayes R."/>
            <person name="Keri Z."/>
            <person name="Labutti K."/>
            <person name="Lipzen A."/>
            <person name="Lombard V."/>
            <person name="Magnuson J."/>
            <person name="Maillard F."/>
            <person name="Morin E."/>
            <person name="Murat C."/>
            <person name="Nolan M."/>
            <person name="Ohm R."/>
            <person name="Pangilinan J."/>
            <person name="Pereira M."/>
            <person name="Perotto S."/>
            <person name="Peter M."/>
            <person name="Riley R."/>
            <person name="Sitrit Y."/>
            <person name="Stielow B."/>
            <person name="Szollosi G."/>
            <person name="Zifcakova L."/>
            <person name="Stursova M."/>
            <person name="Spatafora J.W."/>
            <person name="Tedersoo L."/>
            <person name="Vaario L.-M."/>
            <person name="Yamada A."/>
            <person name="Yan M."/>
            <person name="Wang P."/>
            <person name="Xu J."/>
            <person name="Bruns T."/>
            <person name="Baldrian P."/>
            <person name="Vilgalys R."/>
            <person name="Henrissat B."/>
            <person name="Grigoriev I.V."/>
            <person name="Hibbett D."/>
            <person name="Nagy L.G."/>
            <person name="Martin F.M."/>
        </authorList>
    </citation>
    <scope>NUCLEOTIDE SEQUENCE</scope>
    <source>
        <strain evidence="3">UH-Tt-Lm1</strain>
    </source>
</reference>
<feature type="domain" description="Protein kinase" evidence="2">
    <location>
        <begin position="102"/>
        <end position="351"/>
    </location>
</feature>
<sequence>MSKKSRAATATTSHKELLELANGDLSPEALTQKAVILLTTKDLPQSILGLTPDDQEKFVDKVDQAFRPLDLNNLKYVDALGNVCSAIQRLPTSAVLSKGLEKRGNIAVASGGFTDIWRGDLGGDRVAIKAFRIYPAQNLKEAKDVLWKRVPVWMRLSHPNILQFRGVNMTLFQLSLVYDWGIHGNITQYIAANPRASRPPLLFGVAKGLKYLHSLGIPHGDLKGANVVIDRKGNARLTEFGLAPINSDPNFTVAATPGSVGTSRWLAPEIIAPGARKGGNMPVMESTAADVFAFAMISLEVFTGGRPEMPKDAQAIGLTAGMWTLLESCWQQSPKKRPQMEEVVERWGQFVGEEDTFTTFPGCAQTTLVISTSSAGPFLTSSDWSRGQEYSSEKGEGTSRRRVKTMAPQYTRTSENTRPRTMSELPGSRSRNQSESSRRRTSSVAVKSRAATIAQSSITERSQQTPWSEAQLSTVATSQQGAHSYPPAETPKAKKGSCCVIM</sequence>
<reference evidence="3" key="1">
    <citation type="journal article" date="2020" name="Nat. Commun.">
        <title>Large-scale genome sequencing of mycorrhizal fungi provides insights into the early evolution of symbiotic traits.</title>
        <authorList>
            <person name="Miyauchi S."/>
            <person name="Kiss E."/>
            <person name="Kuo A."/>
            <person name="Drula E."/>
            <person name="Kohler A."/>
            <person name="Sanchez-Garcia M."/>
            <person name="Morin E."/>
            <person name="Andreopoulos B."/>
            <person name="Barry K.W."/>
            <person name="Bonito G."/>
            <person name="Buee M."/>
            <person name="Carver A."/>
            <person name="Chen C."/>
            <person name="Cichocki N."/>
            <person name="Clum A."/>
            <person name="Culley D."/>
            <person name="Crous P.W."/>
            <person name="Fauchery L."/>
            <person name="Girlanda M."/>
            <person name="Hayes R.D."/>
            <person name="Keri Z."/>
            <person name="LaButti K."/>
            <person name="Lipzen A."/>
            <person name="Lombard V."/>
            <person name="Magnuson J."/>
            <person name="Maillard F."/>
            <person name="Murat C."/>
            <person name="Nolan M."/>
            <person name="Ohm R.A."/>
            <person name="Pangilinan J."/>
            <person name="Pereira M.F."/>
            <person name="Perotto S."/>
            <person name="Peter M."/>
            <person name="Pfister S."/>
            <person name="Riley R."/>
            <person name="Sitrit Y."/>
            <person name="Stielow J.B."/>
            <person name="Szollosi G."/>
            <person name="Zifcakova L."/>
            <person name="Stursova M."/>
            <person name="Spatafora J.W."/>
            <person name="Tedersoo L."/>
            <person name="Vaario L.M."/>
            <person name="Yamada A."/>
            <person name="Yan M."/>
            <person name="Wang P."/>
            <person name="Xu J."/>
            <person name="Bruns T."/>
            <person name="Baldrian P."/>
            <person name="Vilgalys R."/>
            <person name="Dunand C."/>
            <person name="Henrissat B."/>
            <person name="Grigoriev I.V."/>
            <person name="Hibbett D."/>
            <person name="Nagy L.G."/>
            <person name="Martin F.M."/>
        </authorList>
    </citation>
    <scope>NUCLEOTIDE SEQUENCE</scope>
    <source>
        <strain evidence="3">UH-Tt-Lm1</strain>
    </source>
</reference>
<protein>
    <submittedName>
        <fullName evidence="3">Kinase-like domain-containing protein</fullName>
    </submittedName>
</protein>
<feature type="region of interest" description="Disordered" evidence="1">
    <location>
        <begin position="381"/>
        <end position="502"/>
    </location>
</feature>
<dbReference type="AlphaFoldDB" id="A0A9P6HKG8"/>
<name>A0A9P6HKG8_9AGAM</name>
<dbReference type="Pfam" id="PF07714">
    <property type="entry name" value="PK_Tyr_Ser-Thr"/>
    <property type="match status" value="1"/>
</dbReference>
<feature type="compositionally biased region" description="Polar residues" evidence="1">
    <location>
        <begin position="408"/>
        <end position="420"/>
    </location>
</feature>
<evidence type="ECO:0000313" key="3">
    <source>
        <dbReference type="EMBL" id="KAF9789416.1"/>
    </source>
</evidence>
<dbReference type="SMART" id="SM00220">
    <property type="entry name" value="S_TKc"/>
    <property type="match status" value="1"/>
</dbReference>
<dbReference type="Proteomes" id="UP000736335">
    <property type="component" value="Unassembled WGS sequence"/>
</dbReference>
<feature type="compositionally biased region" description="Polar residues" evidence="1">
    <location>
        <begin position="453"/>
        <end position="482"/>
    </location>
</feature>
<dbReference type="InterPro" id="IPR000719">
    <property type="entry name" value="Prot_kinase_dom"/>
</dbReference>
<gene>
    <name evidence="3" type="ORF">BJ322DRAFT_534041</name>
</gene>
<dbReference type="InterPro" id="IPR001245">
    <property type="entry name" value="Ser-Thr/Tyr_kinase_cat_dom"/>
</dbReference>
<dbReference type="OrthoDB" id="6718656at2759"/>
<feature type="compositionally biased region" description="Polar residues" evidence="1">
    <location>
        <begin position="381"/>
        <end position="390"/>
    </location>
</feature>
<dbReference type="InterPro" id="IPR011009">
    <property type="entry name" value="Kinase-like_dom_sf"/>
</dbReference>
<keyword evidence="4" id="KW-1185">Reference proteome</keyword>
<dbReference type="InterPro" id="IPR051681">
    <property type="entry name" value="Ser/Thr_Kinases-Pseudokinases"/>
</dbReference>
<dbReference type="SUPFAM" id="SSF56112">
    <property type="entry name" value="Protein kinase-like (PK-like)"/>
    <property type="match status" value="1"/>
</dbReference>
<dbReference type="Gene3D" id="1.10.510.10">
    <property type="entry name" value="Transferase(Phosphotransferase) domain 1"/>
    <property type="match status" value="1"/>
</dbReference>
<accession>A0A9P6HKG8</accession>